<evidence type="ECO:0000256" key="7">
    <source>
        <dbReference type="PIRSR" id="PIRSR004762-2"/>
    </source>
</evidence>
<dbReference type="InterPro" id="IPR058240">
    <property type="entry name" value="rSAM_sf"/>
</dbReference>
<sequence>MSMLAGIAEDKVLENILKSADELGLGDALFNALEGRASARDIVELYKAPTPLLGAVARRVTDLLTGRRVGYIVNMIMNYTNICVVGCTFCSFYRKSGHPEAYKLEAREAASQVIDAWRRYKIRQVLFQGGVDPAIPLEYYEEAFKTIKTATRGEVAIHGLSVVEIEWLSRISRMSVGEVVERLKNAGMDSVPGAGAEILSDRVRRVISPLKSSADTWISTMETIMEKGLPISATMVYGHVETLEERAEHLLKLLELQRRRGRIMAFIAWNFEPENNVLGKKIPHPAGGTELLKTVAIARIVFRGEIKWIQAGWLTAGVKLGQATLEYGANDWGGTLYGEKVLPEAGVPLPKLVRRSIERLIAEAGYEPVERDNWYKPVPKNV</sequence>
<reference evidence="9 10" key="1">
    <citation type="journal article" date="2013" name="Appl. Environ. Microbiol.">
        <title>Variation of the Virus-Related Elements within Syntenic Genomes of the Hyperthermophilic Archaeon Aeropyrum.</title>
        <authorList>
            <person name="Daifuku T."/>
            <person name="Yoshida T."/>
            <person name="Kitamura T."/>
            <person name="Kawaichi S."/>
            <person name="Inoue T."/>
            <person name="Nomura K."/>
            <person name="Yoshida Y."/>
            <person name="Kuno S."/>
            <person name="Sako Y."/>
        </authorList>
    </citation>
    <scope>NUCLEOTIDE SEQUENCE [LARGE SCALE GENOMIC DNA]</scope>
    <source>
        <strain evidence="9 10">SY1</strain>
    </source>
</reference>
<dbReference type="PROSITE" id="PS51918">
    <property type="entry name" value="RADICAL_SAM"/>
    <property type="match status" value="1"/>
</dbReference>
<dbReference type="EMBL" id="AP012489">
    <property type="protein sequence ID" value="BAN89659.1"/>
    <property type="molecule type" value="Genomic_DNA"/>
</dbReference>
<keyword evidence="3" id="KW-0479">Metal-binding</keyword>
<feature type="binding site" evidence="7">
    <location>
        <position position="161"/>
    </location>
    <ligand>
        <name>(3R)-3-methyl-D-ornithine</name>
        <dbReference type="ChEBI" id="CHEBI:64642"/>
    </ligand>
</feature>
<evidence type="ECO:0000259" key="8">
    <source>
        <dbReference type="PROSITE" id="PS51918"/>
    </source>
</evidence>
<protein>
    <submittedName>
        <fullName evidence="9">Thiamine biosynthesis enzyme ThiH</fullName>
    </submittedName>
</protein>
<dbReference type="SMART" id="SM00729">
    <property type="entry name" value="Elp3"/>
    <property type="match status" value="1"/>
</dbReference>
<name>U3TEB7_9CREN</name>
<feature type="binding site" evidence="6">
    <location>
        <position position="90"/>
    </location>
    <ligand>
        <name>[4Fe-4S] cluster</name>
        <dbReference type="ChEBI" id="CHEBI:49883"/>
        <note>4Fe-4S-S-AdoMet</note>
    </ligand>
</feature>
<dbReference type="GO" id="GO:0016765">
    <property type="term" value="F:transferase activity, transferring alkyl or aryl (other than methyl) groups"/>
    <property type="evidence" value="ECO:0007669"/>
    <property type="project" value="InterPro"/>
</dbReference>
<dbReference type="Pfam" id="PF04055">
    <property type="entry name" value="Radical_SAM"/>
    <property type="match status" value="1"/>
</dbReference>
<evidence type="ECO:0000256" key="5">
    <source>
        <dbReference type="ARBA" id="ARBA00023014"/>
    </source>
</evidence>
<feature type="binding site" evidence="6">
    <location>
        <position position="87"/>
    </location>
    <ligand>
        <name>[4Fe-4S] cluster</name>
        <dbReference type="ChEBI" id="CHEBI:49883"/>
        <note>4Fe-4S-S-AdoMet</note>
    </ligand>
</feature>
<dbReference type="InterPro" id="IPR013785">
    <property type="entry name" value="Aldolase_TIM"/>
</dbReference>
<dbReference type="GO" id="GO:0051539">
    <property type="term" value="F:4 iron, 4 sulfur cluster binding"/>
    <property type="evidence" value="ECO:0007669"/>
    <property type="project" value="UniProtKB-KW"/>
</dbReference>
<dbReference type="CDD" id="cd01335">
    <property type="entry name" value="Radical_SAM"/>
    <property type="match status" value="1"/>
</dbReference>
<dbReference type="AlphaFoldDB" id="U3TEB7"/>
<dbReference type="InterPro" id="IPR006638">
    <property type="entry name" value="Elp3/MiaA/NifB-like_rSAM"/>
</dbReference>
<dbReference type="InterPro" id="IPR020050">
    <property type="entry name" value="FO_synthase_su2"/>
</dbReference>
<dbReference type="GO" id="GO:0046872">
    <property type="term" value="F:metal ion binding"/>
    <property type="evidence" value="ECO:0007669"/>
    <property type="project" value="UniProtKB-KW"/>
</dbReference>
<keyword evidence="5 6" id="KW-0411">Iron-sulfur</keyword>
<organism evidence="9 10">
    <name type="scientific">Aeropyrum camini SY1 = JCM 12091</name>
    <dbReference type="NCBI Taxonomy" id="1198449"/>
    <lineage>
        <taxon>Archaea</taxon>
        <taxon>Thermoproteota</taxon>
        <taxon>Thermoprotei</taxon>
        <taxon>Desulfurococcales</taxon>
        <taxon>Desulfurococcaceae</taxon>
        <taxon>Aeropyrum</taxon>
    </lineage>
</organism>
<dbReference type="SFLD" id="SFLDG01389">
    <property type="entry name" value="menaquinone_synthsis_involved"/>
    <property type="match status" value="1"/>
</dbReference>
<feature type="binding site" evidence="7">
    <location>
        <position position="262"/>
    </location>
    <ligand>
        <name>(3R)-3-methyl-D-ornithine</name>
        <dbReference type="ChEBI" id="CHEBI:64642"/>
    </ligand>
</feature>
<dbReference type="Proteomes" id="UP000016887">
    <property type="component" value="Chromosome"/>
</dbReference>
<accession>U3TEB7</accession>
<dbReference type="KEGG" id="acj:ACAM_0190"/>
<feature type="binding site" evidence="7">
    <location>
        <position position="89"/>
    </location>
    <ligand>
        <name>S-adenosyl-L-methionine</name>
        <dbReference type="ChEBI" id="CHEBI:59789"/>
    </ligand>
</feature>
<keyword evidence="1 6" id="KW-0004">4Fe-4S</keyword>
<evidence type="ECO:0000256" key="1">
    <source>
        <dbReference type="ARBA" id="ARBA00022485"/>
    </source>
</evidence>
<dbReference type="SFLD" id="SFLDG01064">
    <property type="entry name" value="F420__menaquinone_cofactor_bio"/>
    <property type="match status" value="1"/>
</dbReference>
<dbReference type="STRING" id="1198449.ACAM_0190"/>
<dbReference type="eggNOG" id="arCOG00656">
    <property type="taxonomic scope" value="Archaea"/>
</dbReference>
<comment type="cofactor">
    <cofactor evidence="6">
        <name>[4Fe-4S] cluster</name>
        <dbReference type="ChEBI" id="CHEBI:49883"/>
    </cofactor>
    <text evidence="6">Binds 1 [4Fe-4S] cluster. The cluster is coordinated with 3 cysteines and an exchangeable S-adenosyl-L-methionine.</text>
</comment>
<feature type="binding site" evidence="7">
    <location>
        <position position="197"/>
    </location>
    <ligand>
        <name>S-adenosyl-L-methionine</name>
        <dbReference type="ChEBI" id="CHEBI:59789"/>
    </ligand>
</feature>
<dbReference type="PANTHER" id="PTHR43076:SF1">
    <property type="entry name" value="LIPOYL SYNTHASE 2"/>
    <property type="match status" value="1"/>
</dbReference>
<evidence type="ECO:0000313" key="9">
    <source>
        <dbReference type="EMBL" id="BAN89659.1"/>
    </source>
</evidence>
<dbReference type="InterPro" id="IPR034405">
    <property type="entry name" value="F420"/>
</dbReference>
<keyword evidence="4 6" id="KW-0408">Iron</keyword>
<keyword evidence="10" id="KW-1185">Reference proteome</keyword>
<dbReference type="PIRSF" id="PIRSF004762">
    <property type="entry name" value="CHP00423"/>
    <property type="match status" value="1"/>
</dbReference>
<evidence type="ECO:0000313" key="10">
    <source>
        <dbReference type="Proteomes" id="UP000016887"/>
    </source>
</evidence>
<dbReference type="SFLD" id="SFLDS00029">
    <property type="entry name" value="Radical_SAM"/>
    <property type="match status" value="1"/>
</dbReference>
<feature type="domain" description="Radical SAM core" evidence="8">
    <location>
        <begin position="69"/>
        <end position="305"/>
    </location>
</feature>
<evidence type="ECO:0000256" key="3">
    <source>
        <dbReference type="ARBA" id="ARBA00022723"/>
    </source>
</evidence>
<dbReference type="Gene3D" id="3.20.20.70">
    <property type="entry name" value="Aldolase class I"/>
    <property type="match status" value="1"/>
</dbReference>
<dbReference type="PATRIC" id="fig|1198449.6.peg.196"/>
<evidence type="ECO:0000256" key="6">
    <source>
        <dbReference type="PIRSR" id="PIRSR004762-1"/>
    </source>
</evidence>
<keyword evidence="2 6" id="KW-0949">S-adenosyl-L-methionine</keyword>
<dbReference type="NCBIfam" id="TIGR00423">
    <property type="entry name" value="CofH family radical SAM protein"/>
    <property type="match status" value="1"/>
</dbReference>
<dbReference type="InterPro" id="IPR045567">
    <property type="entry name" value="CofH/MnqC-like_C"/>
</dbReference>
<gene>
    <name evidence="9" type="ORF">ACAM_0190</name>
</gene>
<evidence type="ECO:0000256" key="4">
    <source>
        <dbReference type="ARBA" id="ARBA00023004"/>
    </source>
</evidence>
<dbReference type="PANTHER" id="PTHR43076">
    <property type="entry name" value="FO SYNTHASE (COFH)"/>
    <property type="match status" value="1"/>
</dbReference>
<dbReference type="SUPFAM" id="SSF102114">
    <property type="entry name" value="Radical SAM enzymes"/>
    <property type="match status" value="1"/>
</dbReference>
<evidence type="ECO:0000256" key="2">
    <source>
        <dbReference type="ARBA" id="ARBA00022691"/>
    </source>
</evidence>
<dbReference type="Pfam" id="PF19288">
    <property type="entry name" value="CofH_C"/>
    <property type="match status" value="1"/>
</dbReference>
<dbReference type="InterPro" id="IPR007197">
    <property type="entry name" value="rSAM"/>
</dbReference>
<dbReference type="SFLD" id="SFLDF00342">
    <property type="entry name" value="cyclic_dehypoxanthine_futalosi"/>
    <property type="match status" value="1"/>
</dbReference>
<proteinExistence type="predicted"/>
<dbReference type="GO" id="GO:0044689">
    <property type="term" value="F:7,8-didemethyl-8-hydroxy-5-deazariboflavin synthase activity"/>
    <property type="evidence" value="ECO:0007669"/>
    <property type="project" value="TreeGrafter"/>
</dbReference>
<feature type="binding site" evidence="6">
    <location>
        <position position="83"/>
    </location>
    <ligand>
        <name>[4Fe-4S] cluster</name>
        <dbReference type="ChEBI" id="CHEBI:49883"/>
        <note>4Fe-4S-S-AdoMet</note>
    </ligand>
</feature>